<dbReference type="Proteomes" id="UP000822688">
    <property type="component" value="Chromosome 5"/>
</dbReference>
<proteinExistence type="inferred from homology"/>
<evidence type="ECO:0000313" key="14">
    <source>
        <dbReference type="EMBL" id="KAG0576001.1"/>
    </source>
</evidence>
<dbReference type="PROSITE" id="PS51192">
    <property type="entry name" value="HELICASE_ATP_BIND_1"/>
    <property type="match status" value="1"/>
</dbReference>
<dbReference type="SMART" id="SM00490">
    <property type="entry name" value="HELICc"/>
    <property type="match status" value="1"/>
</dbReference>
<dbReference type="CDD" id="cd18787">
    <property type="entry name" value="SF2_C_DEAD"/>
    <property type="match status" value="1"/>
</dbReference>
<feature type="domain" description="Helicase C-terminal" evidence="12">
    <location>
        <begin position="294"/>
        <end position="488"/>
    </location>
</feature>
<evidence type="ECO:0000256" key="3">
    <source>
        <dbReference type="ARBA" id="ARBA00022801"/>
    </source>
</evidence>
<feature type="domain" description="Helicase ATP-binding" evidence="11">
    <location>
        <begin position="76"/>
        <end position="257"/>
    </location>
</feature>
<comment type="similarity">
    <text evidence="7">Belongs to the DEAD box helicase family. DDX56/DBP9 subfamily.</text>
</comment>
<dbReference type="PROSITE" id="PS51194">
    <property type="entry name" value="HELICASE_CTER"/>
    <property type="match status" value="1"/>
</dbReference>
<organism evidence="14 15">
    <name type="scientific">Ceratodon purpureus</name>
    <name type="common">Fire moss</name>
    <name type="synonym">Dicranum purpureum</name>
    <dbReference type="NCBI Taxonomy" id="3225"/>
    <lineage>
        <taxon>Eukaryota</taxon>
        <taxon>Viridiplantae</taxon>
        <taxon>Streptophyta</taxon>
        <taxon>Embryophyta</taxon>
        <taxon>Bryophyta</taxon>
        <taxon>Bryophytina</taxon>
        <taxon>Bryopsida</taxon>
        <taxon>Dicranidae</taxon>
        <taxon>Pseudoditrichales</taxon>
        <taxon>Ditrichaceae</taxon>
        <taxon>Ceratodon</taxon>
    </lineage>
</organism>
<keyword evidence="5" id="KW-0067">ATP-binding</keyword>
<evidence type="ECO:0000256" key="1">
    <source>
        <dbReference type="ARBA" id="ARBA00012552"/>
    </source>
</evidence>
<feature type="compositionally biased region" description="Basic residues" evidence="10">
    <location>
        <begin position="630"/>
        <end position="642"/>
    </location>
</feature>
<dbReference type="InterPro" id="IPR014001">
    <property type="entry name" value="Helicase_ATP-bd"/>
</dbReference>
<dbReference type="Pfam" id="PF00270">
    <property type="entry name" value="DEAD"/>
    <property type="match status" value="1"/>
</dbReference>
<dbReference type="Gene3D" id="3.40.50.300">
    <property type="entry name" value="P-loop containing nucleotide triphosphate hydrolases"/>
    <property type="match status" value="2"/>
</dbReference>
<dbReference type="SMART" id="SM00487">
    <property type="entry name" value="DEXDc"/>
    <property type="match status" value="1"/>
</dbReference>
<keyword evidence="4" id="KW-0347">Helicase</keyword>
<evidence type="ECO:0000256" key="8">
    <source>
        <dbReference type="ARBA" id="ARBA00047984"/>
    </source>
</evidence>
<evidence type="ECO:0000259" key="13">
    <source>
        <dbReference type="PROSITE" id="PS51195"/>
    </source>
</evidence>
<dbReference type="InterPro" id="IPR001650">
    <property type="entry name" value="Helicase_C-like"/>
</dbReference>
<evidence type="ECO:0000256" key="10">
    <source>
        <dbReference type="SAM" id="MobiDB-lite"/>
    </source>
</evidence>
<evidence type="ECO:0000256" key="5">
    <source>
        <dbReference type="ARBA" id="ARBA00022840"/>
    </source>
</evidence>
<feature type="region of interest" description="Disordered" evidence="10">
    <location>
        <begin position="593"/>
        <end position="642"/>
    </location>
</feature>
<dbReference type="CDD" id="cd17961">
    <property type="entry name" value="DEADc_DDX56"/>
    <property type="match status" value="1"/>
</dbReference>
<name>A0A8T0HZB9_CERPU</name>
<dbReference type="GO" id="GO:0016787">
    <property type="term" value="F:hydrolase activity"/>
    <property type="evidence" value="ECO:0007669"/>
    <property type="project" value="UniProtKB-KW"/>
</dbReference>
<dbReference type="PANTHER" id="PTHR47959">
    <property type="entry name" value="ATP-DEPENDENT RNA HELICASE RHLE-RELATED"/>
    <property type="match status" value="1"/>
</dbReference>
<evidence type="ECO:0000256" key="2">
    <source>
        <dbReference type="ARBA" id="ARBA00022741"/>
    </source>
</evidence>
<keyword evidence="2" id="KW-0547">Nucleotide-binding</keyword>
<feature type="region of interest" description="Disordered" evidence="10">
    <location>
        <begin position="364"/>
        <end position="398"/>
    </location>
</feature>
<dbReference type="EC" id="3.6.4.13" evidence="1"/>
<sequence length="642" mass="69915">MDAGDGEAGEELQERLRTIAELKLAAEGGKGAVQREGDEEEDDDVGFEEMGLDARLLRALAKKGLSEPTPVQAKAVPLILEGKDVVARAKTGSGKTLSYLLPLVHKLLAEGGSAGKKGPSAVVLVPTRELCQQVYDEATSLAEYCGGTLRVVQLATTMSTPALKMALARVPDVLVATPARIAACISQNVILPAVLQECLSMLVLDEADLLFSYGYEEDLRSLAVHIPRRCQCLLMSATASPDVDKLKKLVLHNPVTLTLTEEVDGSGDNSIVPKSVQQFSVSCKSKDKLLYTLAILKYDLIQKKAIIFVNSIDVGFRLKLFLEQFGIKSAVLNAELPQNSRLHILQQFNVGLFEHLIATDDGKSLQPVSSASKGGDDGQDAEDESGEPKEPKKKSKKAVGDAEFGVVRGIDFKNVRTVINYDMPETVAGYIHRIGRTGRAGNAGISISLVPPEEEGLLKLIKAELSGDDEEQQSSKGHISPFPLLSTTAVESLRYRAEDVMRGVTKVAVREARAKELRIEILNSERLKAHFEDNPNDLDLLKHDKVLSKIAPAAHLKTVPDYLRDPTTEAASRAVNLARAAMNLAQTSFVKRRKNKRVRVADPPTAFTKSSKRLKRDGKKGGKSEDGKSRSRNASKHKRRKR</sequence>
<dbReference type="PANTHER" id="PTHR47959:SF21">
    <property type="entry name" value="DEAD-BOX HELICASE 56"/>
    <property type="match status" value="1"/>
</dbReference>
<comment type="caution">
    <text evidence="14">The sequence shown here is derived from an EMBL/GenBank/DDBJ whole genome shotgun (WGS) entry which is preliminary data.</text>
</comment>
<dbReference type="InterPro" id="IPR050079">
    <property type="entry name" value="DEAD_box_RNA_helicase"/>
</dbReference>
<dbReference type="Pfam" id="PF00271">
    <property type="entry name" value="Helicase_C"/>
    <property type="match status" value="2"/>
</dbReference>
<keyword evidence="3" id="KW-0378">Hydrolase</keyword>
<gene>
    <name evidence="14" type="ORF">KC19_5G047600</name>
</gene>
<dbReference type="InterPro" id="IPR014014">
    <property type="entry name" value="RNA_helicase_DEAD_Q_motif"/>
</dbReference>
<keyword evidence="15" id="KW-1185">Reference proteome</keyword>
<dbReference type="GO" id="GO:0005524">
    <property type="term" value="F:ATP binding"/>
    <property type="evidence" value="ECO:0007669"/>
    <property type="project" value="UniProtKB-KW"/>
</dbReference>
<evidence type="ECO:0000256" key="4">
    <source>
        <dbReference type="ARBA" id="ARBA00022806"/>
    </source>
</evidence>
<dbReference type="PROSITE" id="PS51195">
    <property type="entry name" value="Q_MOTIF"/>
    <property type="match status" value="1"/>
</dbReference>
<evidence type="ECO:0000256" key="9">
    <source>
        <dbReference type="PROSITE-ProRule" id="PRU00552"/>
    </source>
</evidence>
<feature type="compositionally biased region" description="Basic and acidic residues" evidence="10">
    <location>
        <begin position="619"/>
        <end position="629"/>
    </location>
</feature>
<accession>A0A8T0HZB9</accession>
<evidence type="ECO:0000259" key="11">
    <source>
        <dbReference type="PROSITE" id="PS51192"/>
    </source>
</evidence>
<dbReference type="InterPro" id="IPR011545">
    <property type="entry name" value="DEAD/DEAH_box_helicase_dom"/>
</dbReference>
<dbReference type="InterPro" id="IPR027417">
    <property type="entry name" value="P-loop_NTPase"/>
</dbReference>
<dbReference type="GO" id="GO:0005829">
    <property type="term" value="C:cytosol"/>
    <property type="evidence" value="ECO:0007669"/>
    <property type="project" value="TreeGrafter"/>
</dbReference>
<dbReference type="GO" id="GO:0003723">
    <property type="term" value="F:RNA binding"/>
    <property type="evidence" value="ECO:0007669"/>
    <property type="project" value="UniProtKB-KW"/>
</dbReference>
<evidence type="ECO:0000256" key="7">
    <source>
        <dbReference type="ARBA" id="ARBA00038041"/>
    </source>
</evidence>
<dbReference type="SUPFAM" id="SSF52540">
    <property type="entry name" value="P-loop containing nucleoside triphosphate hydrolases"/>
    <property type="match status" value="2"/>
</dbReference>
<feature type="domain" description="DEAD-box RNA helicase Q" evidence="13">
    <location>
        <begin position="45"/>
        <end position="73"/>
    </location>
</feature>
<dbReference type="AlphaFoldDB" id="A0A8T0HZB9"/>
<protein>
    <recommendedName>
        <fullName evidence="1">RNA helicase</fullName>
        <ecNumber evidence="1">3.6.4.13</ecNumber>
    </recommendedName>
</protein>
<dbReference type="EMBL" id="CM026425">
    <property type="protein sequence ID" value="KAG0576001.1"/>
    <property type="molecule type" value="Genomic_DNA"/>
</dbReference>
<evidence type="ECO:0000256" key="6">
    <source>
        <dbReference type="ARBA" id="ARBA00022884"/>
    </source>
</evidence>
<reference evidence="14" key="1">
    <citation type="submission" date="2020-06" db="EMBL/GenBank/DDBJ databases">
        <title>WGS assembly of Ceratodon purpureus strain R40.</title>
        <authorList>
            <person name="Carey S.B."/>
            <person name="Jenkins J."/>
            <person name="Shu S."/>
            <person name="Lovell J.T."/>
            <person name="Sreedasyam A."/>
            <person name="Maumus F."/>
            <person name="Tiley G.P."/>
            <person name="Fernandez-Pozo N."/>
            <person name="Barry K."/>
            <person name="Chen C."/>
            <person name="Wang M."/>
            <person name="Lipzen A."/>
            <person name="Daum C."/>
            <person name="Saski C.A."/>
            <person name="Payton A.C."/>
            <person name="Mcbreen J.C."/>
            <person name="Conrad R.E."/>
            <person name="Kollar L.M."/>
            <person name="Olsson S."/>
            <person name="Huttunen S."/>
            <person name="Landis J.B."/>
            <person name="Wickett N.J."/>
            <person name="Johnson M.G."/>
            <person name="Rensing S.A."/>
            <person name="Grimwood J."/>
            <person name="Schmutz J."/>
            <person name="Mcdaniel S.F."/>
        </authorList>
    </citation>
    <scope>NUCLEOTIDE SEQUENCE</scope>
    <source>
        <strain evidence="14">R40</strain>
    </source>
</reference>
<evidence type="ECO:0000313" key="15">
    <source>
        <dbReference type="Proteomes" id="UP000822688"/>
    </source>
</evidence>
<comment type="catalytic activity">
    <reaction evidence="8">
        <text>ATP + H2O = ADP + phosphate + H(+)</text>
        <dbReference type="Rhea" id="RHEA:13065"/>
        <dbReference type="ChEBI" id="CHEBI:15377"/>
        <dbReference type="ChEBI" id="CHEBI:15378"/>
        <dbReference type="ChEBI" id="CHEBI:30616"/>
        <dbReference type="ChEBI" id="CHEBI:43474"/>
        <dbReference type="ChEBI" id="CHEBI:456216"/>
        <dbReference type="EC" id="3.6.4.13"/>
    </reaction>
</comment>
<evidence type="ECO:0000259" key="12">
    <source>
        <dbReference type="PROSITE" id="PS51194"/>
    </source>
</evidence>
<dbReference type="GO" id="GO:0003724">
    <property type="term" value="F:RNA helicase activity"/>
    <property type="evidence" value="ECO:0007669"/>
    <property type="project" value="UniProtKB-EC"/>
</dbReference>
<feature type="short sequence motif" description="Q motif" evidence="9">
    <location>
        <begin position="45"/>
        <end position="73"/>
    </location>
</feature>
<keyword evidence="6" id="KW-0694">RNA-binding</keyword>